<feature type="region of interest" description="Disordered" evidence="1">
    <location>
        <begin position="180"/>
        <end position="205"/>
    </location>
</feature>
<accession>A0ABR3DJG0</accession>
<protein>
    <submittedName>
        <fullName evidence="2">Uncharacterized protein</fullName>
    </submittedName>
</protein>
<keyword evidence="3" id="KW-1185">Reference proteome</keyword>
<proteinExistence type="predicted"/>
<reference evidence="2 3" key="1">
    <citation type="submission" date="2023-09" db="EMBL/GenBank/DDBJ databases">
        <title>Multi-omics analysis of a traditional fermented food reveals byproduct-associated fungal strains for waste-to-food upcycling.</title>
        <authorList>
            <consortium name="Lawrence Berkeley National Laboratory"/>
            <person name="Rekdal V.M."/>
            <person name="Villalobos-Escobedo J.M."/>
            <person name="Rodriguez-Valeron N."/>
            <person name="Garcia M.O."/>
            <person name="Vasquez D.P."/>
            <person name="Damayanti I."/>
            <person name="Sorensen P.M."/>
            <person name="Baidoo E.E."/>
            <person name="De Carvalho A.C."/>
            <person name="Riley R."/>
            <person name="Lipzen A."/>
            <person name="He G."/>
            <person name="Yan M."/>
            <person name="Haridas S."/>
            <person name="Daum C."/>
            <person name="Yoshinaga Y."/>
            <person name="Ng V."/>
            <person name="Grigoriev I.V."/>
            <person name="Munk R."/>
            <person name="Nuraida L."/>
            <person name="Wijaya C.H."/>
            <person name="Morales P.-C."/>
            <person name="Keasling J.D."/>
        </authorList>
    </citation>
    <scope>NUCLEOTIDE SEQUENCE [LARGE SCALE GENOMIC DNA]</scope>
    <source>
        <strain evidence="2 3">FGSC 2613</strain>
    </source>
</reference>
<dbReference type="Proteomes" id="UP001451303">
    <property type="component" value="Unassembled WGS sequence"/>
</dbReference>
<evidence type="ECO:0000313" key="2">
    <source>
        <dbReference type="EMBL" id="KAL0472820.1"/>
    </source>
</evidence>
<organism evidence="2 3">
    <name type="scientific">Neurospora intermedia</name>
    <dbReference type="NCBI Taxonomy" id="5142"/>
    <lineage>
        <taxon>Eukaryota</taxon>
        <taxon>Fungi</taxon>
        <taxon>Dikarya</taxon>
        <taxon>Ascomycota</taxon>
        <taxon>Pezizomycotina</taxon>
        <taxon>Sordariomycetes</taxon>
        <taxon>Sordariomycetidae</taxon>
        <taxon>Sordariales</taxon>
        <taxon>Sordariaceae</taxon>
        <taxon>Neurospora</taxon>
    </lineage>
</organism>
<comment type="caution">
    <text evidence="2">The sequence shown here is derived from an EMBL/GenBank/DDBJ whole genome shotgun (WGS) entry which is preliminary data.</text>
</comment>
<dbReference type="EMBL" id="JAVLET010000002">
    <property type="protein sequence ID" value="KAL0472820.1"/>
    <property type="molecule type" value="Genomic_DNA"/>
</dbReference>
<evidence type="ECO:0000313" key="3">
    <source>
        <dbReference type="Proteomes" id="UP001451303"/>
    </source>
</evidence>
<sequence length="243" mass="26920">MVFLKIRWPKTRPRPLSSLTQAPLAAALLVPCPPSDLSAQNPAGQSCAQLPNTCIQRAIGACDWWLAGDGGLIDAPSAATAASTCAISGKTSKVAAFMRLWHWRRRLAPPNGGAPQNRIRIFNPSLTFLTPLLGRLPGRARGPAAPIIFLTGQSIFTGRRTSERTHGRTRSLLLLRETEEGPRKGLARPDRRERDGQGCCRRRQDSTGKVRATIFTIFVTPGEAPKERRWWWWWCGCDGWTDE</sequence>
<name>A0ABR3DJG0_NEUIN</name>
<gene>
    <name evidence="2" type="ORF">QR685DRAFT_154877</name>
</gene>
<evidence type="ECO:0000256" key="1">
    <source>
        <dbReference type="SAM" id="MobiDB-lite"/>
    </source>
</evidence>